<dbReference type="InterPro" id="IPR032465">
    <property type="entry name" value="ACMSD"/>
</dbReference>
<protein>
    <recommendedName>
        <fullName evidence="2">Amidohydrolase-related domain-containing protein</fullName>
    </recommendedName>
</protein>
<dbReference type="EMBL" id="AZDA01000091">
    <property type="protein sequence ID" value="KRK34528.1"/>
    <property type="molecule type" value="Genomic_DNA"/>
</dbReference>
<dbReference type="GO" id="GO:0016787">
    <property type="term" value="F:hydrolase activity"/>
    <property type="evidence" value="ECO:0007669"/>
    <property type="project" value="InterPro"/>
</dbReference>
<dbReference type="SUPFAM" id="SSF51556">
    <property type="entry name" value="Metallo-dependent hydrolases"/>
    <property type="match status" value="1"/>
</dbReference>
<keyword evidence="1" id="KW-0456">Lyase</keyword>
<reference evidence="3 4" key="1">
    <citation type="journal article" date="2015" name="Genome Announc.">
        <title>Expanding the biotechnology potential of lactobacilli through comparative genomics of 213 strains and associated genera.</title>
        <authorList>
            <person name="Sun Z."/>
            <person name="Harris H.M."/>
            <person name="McCann A."/>
            <person name="Guo C."/>
            <person name="Argimon S."/>
            <person name="Zhang W."/>
            <person name="Yang X."/>
            <person name="Jeffery I.B."/>
            <person name="Cooney J.C."/>
            <person name="Kagawa T.F."/>
            <person name="Liu W."/>
            <person name="Song Y."/>
            <person name="Salvetti E."/>
            <person name="Wrobel A."/>
            <person name="Rasinkangas P."/>
            <person name="Parkhill J."/>
            <person name="Rea M.C."/>
            <person name="O'Sullivan O."/>
            <person name="Ritari J."/>
            <person name="Douillard F.P."/>
            <person name="Paul Ross R."/>
            <person name="Yang R."/>
            <person name="Briner A.E."/>
            <person name="Felis G.E."/>
            <person name="de Vos W.M."/>
            <person name="Barrangou R."/>
            <person name="Klaenhammer T.R."/>
            <person name="Caufield P.W."/>
            <person name="Cui Y."/>
            <person name="Zhang H."/>
            <person name="O'Toole P.W."/>
        </authorList>
    </citation>
    <scope>NUCLEOTIDE SEQUENCE [LARGE SCALE GENOMIC DNA]</scope>
    <source>
        <strain evidence="3 4">DSM 20003</strain>
    </source>
</reference>
<organism evidence="3 4">
    <name type="scientific">Loigolactobacillus bifermentans DSM 20003</name>
    <dbReference type="NCBI Taxonomy" id="1423726"/>
    <lineage>
        <taxon>Bacteria</taxon>
        <taxon>Bacillati</taxon>
        <taxon>Bacillota</taxon>
        <taxon>Bacilli</taxon>
        <taxon>Lactobacillales</taxon>
        <taxon>Lactobacillaceae</taxon>
        <taxon>Loigolactobacillus</taxon>
    </lineage>
</organism>
<gene>
    <name evidence="3" type="ORF">FC07_GL000542</name>
</gene>
<dbReference type="InterPro" id="IPR032466">
    <property type="entry name" value="Metal_Hydrolase"/>
</dbReference>
<dbReference type="PANTHER" id="PTHR21240:SF30">
    <property type="entry name" value="AMIDOHYDROLASE-RELATED DOMAIN-CONTAINING PROTEIN-RELATED"/>
    <property type="match status" value="1"/>
</dbReference>
<dbReference type="GO" id="GO:0005829">
    <property type="term" value="C:cytosol"/>
    <property type="evidence" value="ECO:0007669"/>
    <property type="project" value="TreeGrafter"/>
</dbReference>
<evidence type="ECO:0000259" key="2">
    <source>
        <dbReference type="Pfam" id="PF04909"/>
    </source>
</evidence>
<evidence type="ECO:0000313" key="3">
    <source>
        <dbReference type="EMBL" id="KRK34528.1"/>
    </source>
</evidence>
<dbReference type="PATRIC" id="fig|1423726.3.peg.557"/>
<comment type="caution">
    <text evidence="3">The sequence shown here is derived from an EMBL/GenBank/DDBJ whole genome shotgun (WGS) entry which is preliminary data.</text>
</comment>
<dbReference type="AlphaFoldDB" id="A0A0R1GKM4"/>
<evidence type="ECO:0000313" key="4">
    <source>
        <dbReference type="Proteomes" id="UP000051461"/>
    </source>
</evidence>
<dbReference type="Pfam" id="PF04909">
    <property type="entry name" value="Amidohydro_2"/>
    <property type="match status" value="1"/>
</dbReference>
<dbReference type="OrthoDB" id="9777673at2"/>
<dbReference type="GO" id="GO:0019748">
    <property type="term" value="P:secondary metabolic process"/>
    <property type="evidence" value="ECO:0007669"/>
    <property type="project" value="TreeGrafter"/>
</dbReference>
<dbReference type="GO" id="GO:0016831">
    <property type="term" value="F:carboxy-lyase activity"/>
    <property type="evidence" value="ECO:0007669"/>
    <property type="project" value="InterPro"/>
</dbReference>
<dbReference type="STRING" id="1423726.FC07_GL000542"/>
<dbReference type="Gene3D" id="3.20.20.140">
    <property type="entry name" value="Metal-dependent hydrolases"/>
    <property type="match status" value="1"/>
</dbReference>
<dbReference type="RefSeq" id="WP_083483276.1">
    <property type="nucleotide sequence ID" value="NZ_AZDA01000091.1"/>
</dbReference>
<dbReference type="Proteomes" id="UP000051461">
    <property type="component" value="Unassembled WGS sequence"/>
</dbReference>
<keyword evidence="4" id="KW-1185">Reference proteome</keyword>
<proteinExistence type="predicted"/>
<accession>A0A0R1GKM4</accession>
<dbReference type="PANTHER" id="PTHR21240">
    <property type="entry name" value="2-AMINO-3-CARBOXYLMUCONATE-6-SEMIALDEHYDE DECARBOXYLASE"/>
    <property type="match status" value="1"/>
</dbReference>
<feature type="domain" description="Amidohydrolase-related" evidence="2">
    <location>
        <begin position="1"/>
        <end position="335"/>
    </location>
</feature>
<evidence type="ECO:0000256" key="1">
    <source>
        <dbReference type="ARBA" id="ARBA00023239"/>
    </source>
</evidence>
<dbReference type="InterPro" id="IPR006680">
    <property type="entry name" value="Amidohydro-rel"/>
</dbReference>
<name>A0A0R1GKM4_9LACO</name>
<sequence>MHTHLINHGGAIPMKLITVEEHYDTPRNIKAFNQYSTVKNNNPRQAQLAPDLVDFQRKVAYMDQNGIDLQVISDAGNSPQVLPDAYAVAEAHAQNETLAENISHYPTRFAGLATLPANLPEQAAQELEYAVTKLGLKGGIISGSVNGQFLDAPRFEPIFAAADRLGTTLYLHPGVITTAQKALLYESDAYSDFTATMMAGAMWGWHLEQGIQMLRLITAGLLEKYPHVKLASGHWGEMIPMFLERIDGFSSLTSQLPLKFSEYYKRQVYLSSSGMFTAPQMQLVLTEMGADHVMWSEDFPYVQAGTTTRTFLEQADLTPDQRAAIAHGTAETLFQLAPQH</sequence>